<accession>A0A392TV43</accession>
<feature type="non-terminal residue" evidence="1">
    <location>
        <position position="66"/>
    </location>
</feature>
<keyword evidence="2" id="KW-1185">Reference proteome</keyword>
<evidence type="ECO:0000313" key="2">
    <source>
        <dbReference type="Proteomes" id="UP000265520"/>
    </source>
</evidence>
<sequence length="66" mass="7382">MQKSAQFPVLARRAICPARCAGVRYNPISLNFVLARRASPSCATRNFQKLSFNYLLQRRAAPNQAA</sequence>
<evidence type="ECO:0000313" key="1">
    <source>
        <dbReference type="EMBL" id="MCI63695.1"/>
    </source>
</evidence>
<reference evidence="1 2" key="1">
    <citation type="journal article" date="2018" name="Front. Plant Sci.">
        <title>Red Clover (Trifolium pratense) and Zigzag Clover (T. medium) - A Picture of Genomic Similarities and Differences.</title>
        <authorList>
            <person name="Dluhosova J."/>
            <person name="Istvanek J."/>
            <person name="Nedelnik J."/>
            <person name="Repkova J."/>
        </authorList>
    </citation>
    <scope>NUCLEOTIDE SEQUENCE [LARGE SCALE GENOMIC DNA]</scope>
    <source>
        <strain evidence="2">cv. 10/8</strain>
        <tissue evidence="1">Leaf</tissue>
    </source>
</reference>
<name>A0A392TV43_9FABA</name>
<dbReference type="AlphaFoldDB" id="A0A392TV43"/>
<protein>
    <submittedName>
        <fullName evidence="1">Uncharacterized protein</fullName>
    </submittedName>
</protein>
<organism evidence="1 2">
    <name type="scientific">Trifolium medium</name>
    <dbReference type="NCBI Taxonomy" id="97028"/>
    <lineage>
        <taxon>Eukaryota</taxon>
        <taxon>Viridiplantae</taxon>
        <taxon>Streptophyta</taxon>
        <taxon>Embryophyta</taxon>
        <taxon>Tracheophyta</taxon>
        <taxon>Spermatophyta</taxon>
        <taxon>Magnoliopsida</taxon>
        <taxon>eudicotyledons</taxon>
        <taxon>Gunneridae</taxon>
        <taxon>Pentapetalae</taxon>
        <taxon>rosids</taxon>
        <taxon>fabids</taxon>
        <taxon>Fabales</taxon>
        <taxon>Fabaceae</taxon>
        <taxon>Papilionoideae</taxon>
        <taxon>50 kb inversion clade</taxon>
        <taxon>NPAAA clade</taxon>
        <taxon>Hologalegina</taxon>
        <taxon>IRL clade</taxon>
        <taxon>Trifolieae</taxon>
        <taxon>Trifolium</taxon>
    </lineage>
</organism>
<comment type="caution">
    <text evidence="1">The sequence shown here is derived from an EMBL/GenBank/DDBJ whole genome shotgun (WGS) entry which is preliminary data.</text>
</comment>
<proteinExistence type="predicted"/>
<dbReference type="EMBL" id="LXQA010641905">
    <property type="protein sequence ID" value="MCI63695.1"/>
    <property type="molecule type" value="Genomic_DNA"/>
</dbReference>
<dbReference type="Proteomes" id="UP000265520">
    <property type="component" value="Unassembled WGS sequence"/>
</dbReference>